<sequence length="54" mass="6137">MKTQQLTTTQENKPSKTKKQSFPGISIGTPKVPFRQSKKAVQQHELLSDWEHAS</sequence>
<protein>
    <submittedName>
        <fullName evidence="2">Uncharacterized protein</fullName>
    </submittedName>
</protein>
<feature type="region of interest" description="Disordered" evidence="1">
    <location>
        <begin position="1"/>
        <end position="54"/>
    </location>
</feature>
<dbReference type="AlphaFoldDB" id="A0A2K8SNY5"/>
<evidence type="ECO:0000256" key="1">
    <source>
        <dbReference type="SAM" id="MobiDB-lite"/>
    </source>
</evidence>
<evidence type="ECO:0000313" key="2">
    <source>
        <dbReference type="EMBL" id="AUB37131.1"/>
    </source>
</evidence>
<dbReference type="KEGG" id="nfl:COO91_03067"/>
<accession>A0A2K8SNY5</accession>
<keyword evidence="3" id="KW-1185">Reference proteome</keyword>
<gene>
    <name evidence="2" type="ORF">COO91_03067</name>
</gene>
<feature type="compositionally biased region" description="Polar residues" evidence="1">
    <location>
        <begin position="1"/>
        <end position="12"/>
    </location>
</feature>
<evidence type="ECO:0000313" key="3">
    <source>
        <dbReference type="Proteomes" id="UP000232003"/>
    </source>
</evidence>
<name>A0A2K8SNY5_9NOSO</name>
<dbReference type="RefSeq" id="WP_167407620.1">
    <property type="nucleotide sequence ID" value="NZ_CAWNNC010000001.1"/>
</dbReference>
<proteinExistence type="predicted"/>
<reference evidence="2 3" key="1">
    <citation type="submission" date="2017-11" db="EMBL/GenBank/DDBJ databases">
        <title>Complete genome of a free-living desiccation-tolerant cyanobacterium and its photosynthetic adaptation to extreme terrestrial habitat.</title>
        <authorList>
            <person name="Shang J."/>
        </authorList>
    </citation>
    <scope>NUCLEOTIDE SEQUENCE [LARGE SCALE GENOMIC DNA]</scope>
    <source>
        <strain evidence="2 3">CCNUN1</strain>
    </source>
</reference>
<dbReference type="Proteomes" id="UP000232003">
    <property type="component" value="Chromosome"/>
</dbReference>
<organism evidence="2 3">
    <name type="scientific">Nostoc flagelliforme CCNUN1</name>
    <dbReference type="NCBI Taxonomy" id="2038116"/>
    <lineage>
        <taxon>Bacteria</taxon>
        <taxon>Bacillati</taxon>
        <taxon>Cyanobacteriota</taxon>
        <taxon>Cyanophyceae</taxon>
        <taxon>Nostocales</taxon>
        <taxon>Nostocaceae</taxon>
        <taxon>Nostoc</taxon>
    </lineage>
</organism>
<dbReference type="EMBL" id="CP024785">
    <property type="protein sequence ID" value="AUB37131.1"/>
    <property type="molecule type" value="Genomic_DNA"/>
</dbReference>